<feature type="domain" description="Ketosynthase family 3 (KS3)" evidence="4">
    <location>
        <begin position="4"/>
        <end position="377"/>
    </location>
</feature>
<keyword evidence="6" id="KW-1185">Reference proteome</keyword>
<evidence type="ECO:0000313" key="5">
    <source>
        <dbReference type="EMBL" id="KYO46825.1"/>
    </source>
</evidence>
<proteinExistence type="predicted"/>
<dbReference type="InterPro" id="IPR050091">
    <property type="entry name" value="PKS_NRPS_Biosynth_Enz"/>
</dbReference>
<dbReference type="InterPro" id="IPR014030">
    <property type="entry name" value="Ketoacyl_synth_N"/>
</dbReference>
<dbReference type="GO" id="GO:0004312">
    <property type="term" value="F:fatty acid synthase activity"/>
    <property type="evidence" value="ECO:0007669"/>
    <property type="project" value="TreeGrafter"/>
</dbReference>
<dbReference type="SUPFAM" id="SSF53901">
    <property type="entry name" value="Thiolase-like"/>
    <property type="match status" value="1"/>
</dbReference>
<dbReference type="STRING" id="8496.A0A151PDH0"/>
<dbReference type="PANTHER" id="PTHR43775:SF37">
    <property type="entry name" value="SI:DKEY-61P9.11"/>
    <property type="match status" value="1"/>
</dbReference>
<dbReference type="AlphaFoldDB" id="A0A151PDH0"/>
<dbReference type="eggNOG" id="KOG1202">
    <property type="taxonomic scope" value="Eukaryota"/>
</dbReference>
<gene>
    <name evidence="5" type="primary">WU:FC01D11</name>
    <name evidence="5" type="ORF">Y1Q_0014424</name>
</gene>
<evidence type="ECO:0000259" key="4">
    <source>
        <dbReference type="PROSITE" id="PS52004"/>
    </source>
</evidence>
<dbReference type="CDD" id="cd00833">
    <property type="entry name" value="PKS"/>
    <property type="match status" value="1"/>
</dbReference>
<comment type="caution">
    <text evidence="5">The sequence shown here is derived from an EMBL/GenBank/DDBJ whole genome shotgun (WGS) entry which is preliminary data.</text>
</comment>
<sequence length="377" mass="41041">MEPGDEIAIVGIGCNFPGGEGIDNFWQVLVEGRNCTVEIPLERFDTKEWYDPDDNKPGKICTTQAALLDSFNTFDNKMFGINDLEAERMDPQHKLLLECTYRALEDAGIATETISGTKTGVFIGLMNRDYEILTSRAVTEINHYDGTGTAMSIAANRISYTFNLTGPSLAIDTACSSFFFALHYSMQAVKQGDCEAALCGGVNCIIDPRTFVSLTKAKMISPEGLSKPFSKKADGYGRGEGCGVVFLKPLKKAQEDYNKIWGVINVSALADIPERDHAVAFAIRALGLVLCDQQEGDSSEASSSQQLPAAPHESSEDLVSSVTFFLCPITEPGTQETQVVDPGQDSGNLDDIDIENPSGNLSGKSGFEWRKRWLVLD</sequence>
<evidence type="ECO:0000313" key="6">
    <source>
        <dbReference type="Proteomes" id="UP000050525"/>
    </source>
</evidence>
<dbReference type="PANTHER" id="PTHR43775">
    <property type="entry name" value="FATTY ACID SYNTHASE"/>
    <property type="match status" value="1"/>
</dbReference>
<dbReference type="GO" id="GO:0006633">
    <property type="term" value="P:fatty acid biosynthetic process"/>
    <property type="evidence" value="ECO:0007669"/>
    <property type="project" value="TreeGrafter"/>
</dbReference>
<protein>
    <submittedName>
        <fullName evidence="5">Polyketide synthase 1</fullName>
    </submittedName>
</protein>
<feature type="region of interest" description="Disordered" evidence="3">
    <location>
        <begin position="334"/>
        <end position="360"/>
    </location>
</feature>
<evidence type="ECO:0000256" key="1">
    <source>
        <dbReference type="ARBA" id="ARBA00022450"/>
    </source>
</evidence>
<dbReference type="SMART" id="SM00825">
    <property type="entry name" value="PKS_KS"/>
    <property type="match status" value="1"/>
</dbReference>
<accession>A0A151PDH0</accession>
<keyword evidence="2" id="KW-0597">Phosphoprotein</keyword>
<dbReference type="PROSITE" id="PS52004">
    <property type="entry name" value="KS3_2"/>
    <property type="match status" value="1"/>
</dbReference>
<dbReference type="Gene3D" id="3.40.47.10">
    <property type="match status" value="1"/>
</dbReference>
<keyword evidence="1" id="KW-0596">Phosphopantetheine</keyword>
<evidence type="ECO:0000256" key="3">
    <source>
        <dbReference type="SAM" id="MobiDB-lite"/>
    </source>
</evidence>
<dbReference type="EMBL" id="AKHW03000487">
    <property type="protein sequence ID" value="KYO46825.1"/>
    <property type="molecule type" value="Genomic_DNA"/>
</dbReference>
<organism evidence="5 6">
    <name type="scientific">Alligator mississippiensis</name>
    <name type="common">American alligator</name>
    <dbReference type="NCBI Taxonomy" id="8496"/>
    <lineage>
        <taxon>Eukaryota</taxon>
        <taxon>Metazoa</taxon>
        <taxon>Chordata</taxon>
        <taxon>Craniata</taxon>
        <taxon>Vertebrata</taxon>
        <taxon>Euteleostomi</taxon>
        <taxon>Archelosauria</taxon>
        <taxon>Archosauria</taxon>
        <taxon>Crocodylia</taxon>
        <taxon>Alligatoridae</taxon>
        <taxon>Alligatorinae</taxon>
        <taxon>Alligator</taxon>
    </lineage>
</organism>
<dbReference type="Pfam" id="PF00109">
    <property type="entry name" value="ketoacyl-synt"/>
    <property type="match status" value="1"/>
</dbReference>
<reference evidence="5 6" key="1">
    <citation type="journal article" date="2012" name="Genome Biol.">
        <title>Sequencing three crocodilian genomes to illuminate the evolution of archosaurs and amniotes.</title>
        <authorList>
            <person name="St John J.A."/>
            <person name="Braun E.L."/>
            <person name="Isberg S.R."/>
            <person name="Miles L.G."/>
            <person name="Chong A.Y."/>
            <person name="Gongora J."/>
            <person name="Dalzell P."/>
            <person name="Moran C."/>
            <person name="Bed'hom B."/>
            <person name="Abzhanov A."/>
            <person name="Burgess S.C."/>
            <person name="Cooksey A.M."/>
            <person name="Castoe T.A."/>
            <person name="Crawford N.G."/>
            <person name="Densmore L.D."/>
            <person name="Drew J.C."/>
            <person name="Edwards S.V."/>
            <person name="Faircloth B.C."/>
            <person name="Fujita M.K."/>
            <person name="Greenwold M.J."/>
            <person name="Hoffmann F.G."/>
            <person name="Howard J.M."/>
            <person name="Iguchi T."/>
            <person name="Janes D.E."/>
            <person name="Khan S.Y."/>
            <person name="Kohno S."/>
            <person name="de Koning A.J."/>
            <person name="Lance S.L."/>
            <person name="McCarthy F.M."/>
            <person name="McCormack J.E."/>
            <person name="Merchant M.E."/>
            <person name="Peterson D.G."/>
            <person name="Pollock D.D."/>
            <person name="Pourmand N."/>
            <person name="Raney B.J."/>
            <person name="Roessler K.A."/>
            <person name="Sanford J.R."/>
            <person name="Sawyer R.H."/>
            <person name="Schmidt C.J."/>
            <person name="Triplett E.W."/>
            <person name="Tuberville T.D."/>
            <person name="Venegas-Anaya M."/>
            <person name="Howard J.T."/>
            <person name="Jarvis E.D."/>
            <person name="Guillette L.J.Jr."/>
            <person name="Glenn T.C."/>
            <person name="Green R.E."/>
            <person name="Ray D.A."/>
        </authorList>
    </citation>
    <scope>NUCLEOTIDE SEQUENCE [LARGE SCALE GENOMIC DNA]</scope>
    <source>
        <strain evidence="5">KSC_2009_1</strain>
    </source>
</reference>
<name>A0A151PDH0_ALLMI</name>
<dbReference type="InterPro" id="IPR016039">
    <property type="entry name" value="Thiolase-like"/>
</dbReference>
<evidence type="ECO:0000256" key="2">
    <source>
        <dbReference type="ARBA" id="ARBA00022553"/>
    </source>
</evidence>
<dbReference type="InterPro" id="IPR020841">
    <property type="entry name" value="PKS_Beta-ketoAc_synthase_dom"/>
</dbReference>
<dbReference type="Proteomes" id="UP000050525">
    <property type="component" value="Unassembled WGS sequence"/>
</dbReference>